<dbReference type="EMBL" id="QZVS01000039">
    <property type="protein sequence ID" value="RJT91886.1"/>
    <property type="molecule type" value="Genomic_DNA"/>
</dbReference>
<evidence type="ECO:0000259" key="1">
    <source>
        <dbReference type="Pfam" id="PF01695"/>
    </source>
</evidence>
<dbReference type="PIRSF" id="PIRSF003073">
    <property type="entry name" value="DNAC_TnpB_IstB"/>
    <property type="match status" value="1"/>
</dbReference>
<dbReference type="InterPro" id="IPR028350">
    <property type="entry name" value="DNAC/IstB-like"/>
</dbReference>
<dbReference type="SUPFAM" id="SSF52540">
    <property type="entry name" value="P-loop containing nucleoside triphosphate hydrolases"/>
    <property type="match status" value="1"/>
</dbReference>
<dbReference type="PANTHER" id="PTHR30050:SF4">
    <property type="entry name" value="ATP-BINDING PROTEIN RV3427C IN INSERTION SEQUENCE-RELATED"/>
    <property type="match status" value="1"/>
</dbReference>
<reference evidence="2 3" key="1">
    <citation type="submission" date="2018-09" db="EMBL/GenBank/DDBJ databases">
        <title>Novel species of Cryobacterium.</title>
        <authorList>
            <person name="Liu Q."/>
            <person name="Xin Y.-H."/>
        </authorList>
    </citation>
    <scope>NUCLEOTIDE SEQUENCE [LARGE SCALE GENOMIC DNA]</scope>
    <source>
        <strain evidence="2 3">Hh39</strain>
    </source>
</reference>
<gene>
    <name evidence="2" type="ORF">D6T64_01170</name>
</gene>
<dbReference type="PANTHER" id="PTHR30050">
    <property type="entry name" value="CHROMOSOMAL REPLICATION INITIATOR PROTEIN DNAA"/>
    <property type="match status" value="1"/>
</dbReference>
<keyword evidence="3" id="KW-1185">Reference proteome</keyword>
<dbReference type="Proteomes" id="UP000272015">
    <property type="component" value="Unassembled WGS sequence"/>
</dbReference>
<dbReference type="RefSeq" id="WP_119970633.1">
    <property type="nucleotide sequence ID" value="NZ_JBHSQA010000036.1"/>
</dbReference>
<dbReference type="Gene3D" id="3.40.50.300">
    <property type="entry name" value="P-loop containing nucleotide triphosphate hydrolases"/>
    <property type="match status" value="1"/>
</dbReference>
<dbReference type="InterPro" id="IPR002611">
    <property type="entry name" value="IstB_ATP-bd"/>
</dbReference>
<dbReference type="AlphaFoldDB" id="A0A3A5N0S8"/>
<evidence type="ECO:0000313" key="3">
    <source>
        <dbReference type="Proteomes" id="UP000272015"/>
    </source>
</evidence>
<name>A0A3A5N0S8_9MICO</name>
<dbReference type="CDD" id="cd00009">
    <property type="entry name" value="AAA"/>
    <property type="match status" value="1"/>
</dbReference>
<dbReference type="GO" id="GO:0005524">
    <property type="term" value="F:ATP binding"/>
    <property type="evidence" value="ECO:0007669"/>
    <property type="project" value="InterPro"/>
</dbReference>
<dbReference type="Pfam" id="PF01695">
    <property type="entry name" value="IstB_IS21"/>
    <property type="match status" value="1"/>
</dbReference>
<feature type="domain" description="IstB-like ATP-binding" evidence="1">
    <location>
        <begin position="12"/>
        <end position="247"/>
    </location>
</feature>
<organism evidence="2 3">
    <name type="scientific">Cryobacterium melibiosiphilum</name>
    <dbReference type="NCBI Taxonomy" id="995039"/>
    <lineage>
        <taxon>Bacteria</taxon>
        <taxon>Bacillati</taxon>
        <taxon>Actinomycetota</taxon>
        <taxon>Actinomycetes</taxon>
        <taxon>Micrococcales</taxon>
        <taxon>Microbacteriaceae</taxon>
        <taxon>Cryobacterium</taxon>
    </lineage>
</organism>
<accession>A0A3A5N0S8</accession>
<protein>
    <submittedName>
        <fullName evidence="2">AAA family ATPase</fullName>
    </submittedName>
</protein>
<proteinExistence type="predicted"/>
<dbReference type="GO" id="GO:0006260">
    <property type="term" value="P:DNA replication"/>
    <property type="evidence" value="ECO:0007669"/>
    <property type="project" value="TreeGrafter"/>
</dbReference>
<sequence>MTFTSVDYDKFRALRVTHVATRLEELIQDEANDTLTPEQLFLTAVDDALESRRVSRVDKLIRQAALLIPGATVAEVDYREGRGITAVRMRRYAAHDWRVDATNLLIISPTGGGKTYLACALAIGACHSEHSVLYFRMDDLARRLVIARGDGIAHQKLLNELSNIDLLIIDDFLTVGVDSDAASDLFAILANREHRLPTMIASQTGPAHWVAELPDRVAADSIVNRLANNARIINLGQIDMRQHRNDQARAEKTYWE</sequence>
<dbReference type="InterPro" id="IPR027417">
    <property type="entry name" value="P-loop_NTPase"/>
</dbReference>
<comment type="caution">
    <text evidence="2">The sequence shown here is derived from an EMBL/GenBank/DDBJ whole genome shotgun (WGS) entry which is preliminary data.</text>
</comment>
<evidence type="ECO:0000313" key="2">
    <source>
        <dbReference type="EMBL" id="RJT91886.1"/>
    </source>
</evidence>
<dbReference type="OrthoDB" id="9776217at2"/>